<keyword evidence="5" id="KW-1185">Reference proteome</keyword>
<evidence type="ECO:0000313" key="4">
    <source>
        <dbReference type="EMBL" id="KAG6776330.1"/>
    </source>
</evidence>
<dbReference type="OrthoDB" id="422720at2759"/>
<feature type="compositionally biased region" description="Basic residues" evidence="2">
    <location>
        <begin position="30"/>
        <end position="39"/>
    </location>
</feature>
<dbReference type="Proteomes" id="UP000886885">
    <property type="component" value="Chromosome 5A"/>
</dbReference>
<evidence type="ECO:0000259" key="3">
    <source>
        <dbReference type="Pfam" id="PF00350"/>
    </source>
</evidence>
<reference evidence="4" key="1">
    <citation type="journal article" date="2020" name="bioRxiv">
        <title>Hybrid origin of Populus tomentosa Carr. identified through genome sequencing and phylogenomic analysis.</title>
        <authorList>
            <person name="An X."/>
            <person name="Gao K."/>
            <person name="Chen Z."/>
            <person name="Li J."/>
            <person name="Yang X."/>
            <person name="Yang X."/>
            <person name="Zhou J."/>
            <person name="Guo T."/>
            <person name="Zhao T."/>
            <person name="Huang S."/>
            <person name="Miao D."/>
            <person name="Khan W.U."/>
            <person name="Rao P."/>
            <person name="Ye M."/>
            <person name="Lei B."/>
            <person name="Liao W."/>
            <person name="Wang J."/>
            <person name="Ji L."/>
            <person name="Li Y."/>
            <person name="Guo B."/>
            <person name="Mustafa N.S."/>
            <person name="Li S."/>
            <person name="Yun Q."/>
            <person name="Keller S.R."/>
            <person name="Mao J."/>
            <person name="Zhang R."/>
            <person name="Strauss S.H."/>
        </authorList>
    </citation>
    <scope>NUCLEOTIDE SEQUENCE</scope>
    <source>
        <strain evidence="4">GM15</strain>
        <tissue evidence="4">Leaf</tissue>
    </source>
</reference>
<dbReference type="GO" id="GO:0010027">
    <property type="term" value="P:thylakoid membrane organization"/>
    <property type="evidence" value="ECO:0007669"/>
    <property type="project" value="TreeGrafter"/>
</dbReference>
<feature type="compositionally biased region" description="Low complexity" evidence="2">
    <location>
        <begin position="42"/>
        <end position="61"/>
    </location>
</feature>
<gene>
    <name evidence="4" type="ORF">POTOM_019836</name>
</gene>
<evidence type="ECO:0000256" key="2">
    <source>
        <dbReference type="SAM" id="MobiDB-lite"/>
    </source>
</evidence>
<proteinExistence type="predicted"/>
<dbReference type="AlphaFoldDB" id="A0A8X8D3F2"/>
<name>A0A8X8D3F2_POPTO</name>
<accession>A0A8X8D3F2</accession>
<dbReference type="CDD" id="cd09912">
    <property type="entry name" value="DLP_2"/>
    <property type="match status" value="1"/>
</dbReference>
<dbReference type="Pfam" id="PF00350">
    <property type="entry name" value="Dynamin_N"/>
    <property type="match status" value="1"/>
</dbReference>
<dbReference type="EMBL" id="JAAWWB010000009">
    <property type="protein sequence ID" value="KAG6776330.1"/>
    <property type="molecule type" value="Genomic_DNA"/>
</dbReference>
<evidence type="ECO:0000313" key="5">
    <source>
        <dbReference type="Proteomes" id="UP000886885"/>
    </source>
</evidence>
<protein>
    <recommendedName>
        <fullName evidence="3">Dynamin N-terminal domain-containing protein</fullName>
    </recommendedName>
</protein>
<keyword evidence="1" id="KW-0175">Coiled coil</keyword>
<dbReference type="FunFam" id="3.20.20.70:FF:000243">
    <property type="entry name" value="Probable transmembrane GTPase FZO-like, chloroplastic"/>
    <property type="match status" value="1"/>
</dbReference>
<feature type="coiled-coil region" evidence="1">
    <location>
        <begin position="898"/>
        <end position="969"/>
    </location>
</feature>
<dbReference type="InterPro" id="IPR051943">
    <property type="entry name" value="TRAFAC_Dynamin-like_GTPase"/>
</dbReference>
<organism evidence="4 5">
    <name type="scientific">Populus tomentosa</name>
    <name type="common">Chinese white poplar</name>
    <dbReference type="NCBI Taxonomy" id="118781"/>
    <lineage>
        <taxon>Eukaryota</taxon>
        <taxon>Viridiplantae</taxon>
        <taxon>Streptophyta</taxon>
        <taxon>Embryophyta</taxon>
        <taxon>Tracheophyta</taxon>
        <taxon>Spermatophyta</taxon>
        <taxon>Magnoliopsida</taxon>
        <taxon>eudicotyledons</taxon>
        <taxon>Gunneridae</taxon>
        <taxon>Pentapetalae</taxon>
        <taxon>rosids</taxon>
        <taxon>fabids</taxon>
        <taxon>Malpighiales</taxon>
        <taxon>Salicaceae</taxon>
        <taxon>Saliceae</taxon>
        <taxon>Populus</taxon>
    </lineage>
</organism>
<dbReference type="PANTHER" id="PTHR43681">
    <property type="entry name" value="TRANSMEMBRANE GTPASE FZO"/>
    <property type="match status" value="1"/>
</dbReference>
<evidence type="ECO:0000256" key="1">
    <source>
        <dbReference type="SAM" id="Coils"/>
    </source>
</evidence>
<dbReference type="InterPro" id="IPR045063">
    <property type="entry name" value="Dynamin_N"/>
</dbReference>
<dbReference type="PANTHER" id="PTHR43681:SF1">
    <property type="entry name" value="SARCALUMENIN"/>
    <property type="match status" value="1"/>
</dbReference>
<feature type="domain" description="Dynamin N-terminal" evidence="3">
    <location>
        <begin position="363"/>
        <end position="533"/>
    </location>
</feature>
<comment type="caution">
    <text evidence="4">The sequence shown here is derived from an EMBL/GenBank/DDBJ whole genome shotgun (WGS) entry which is preliminary data.</text>
</comment>
<feature type="region of interest" description="Disordered" evidence="2">
    <location>
        <begin position="26"/>
        <end position="71"/>
    </location>
</feature>
<dbReference type="GO" id="GO:0031969">
    <property type="term" value="C:chloroplast membrane"/>
    <property type="evidence" value="ECO:0007669"/>
    <property type="project" value="TreeGrafter"/>
</dbReference>
<sequence>MIPLLSLHSPKPSLFLTHFLPHLPTPRFKPPPHRTRHFPIHSFPNNQQQQQPANQNFSNQQPRTLFPGGYKRPEIKVPNIVLQLDPEDVIRGGSEALDLIDKAVSKSVGIVILNGSIGGGGSGKSLYEAACLVNSVVRDRAYLLIGERVDIATAVNASGVVLSDQGLPAIVARNMMMGSRTESVVLPLVARIVQTPNAALKASNSEGADFLIYVHGPEEDFDAEMSPGFGNVKIPIFVLDASRGEATLSVGASKFRKTGASGLVLSLEDLRLFSDDALSQMFDTVSATGKNFQDDLESFSKLKSLDMENDIHKKTTVAGFVKLEDREKQLIEKERSILLEAIDTGELSLFIDAVSQIDEPFLLAIVGEFNSGKSTVINALLGKRYLNEGVVPTTNEITFLRYSKSDSEEQQRCERHPDGQYICYLPAPILKEVGLFISHLMCTLEFSSEMFYINVYLDHLVYIRLQGSKMNIVDTPGTNVILQRQQRLTEEFVPRADLLLFVISADRPLTESEVSFLRYTQQWKKKVVFVLNKSDLYRNSSELEEAMLFIKENTMKLLKTNDVILYPISARSALEAKLSASSDLGKDYTELSVSKSHLKISRFYELEQFLYSFLDASTTTGMERIRLKLETPIAIAERLLSACETLVKQDSQLAKQDLTSATELIDSVKEYAIKMENESISWRRKTMSLIDATKSRVLELIESTLQLSNLDLVASYIFRGEKPATMPATIKIQNDIIGPALTDAQKLLGEYLKWLQSNSAHGGKLYKEQFEKRWTSITYPTSQIHLETHDMAKKVDLSIRVIENLSAVSTSKLLEKQIREANLVCTGVFLDFNKGGSIAQNDKIFLGTFGGLGAAGLSASLLTSVLPTTLEDLLALGLCSAGGFIAISTFPVRRQAIVDKVNKIADGLAREVEEAMQNDLMETVGNLENFVKTIGKPYQDAAQERLDKLLDLQEELSNVDKKLRTLRIEIQNVHLS</sequence>